<evidence type="ECO:0000313" key="2">
    <source>
        <dbReference type="WBParaSite" id="PgR031_g093_t01"/>
    </source>
</evidence>
<protein>
    <submittedName>
        <fullName evidence="2">Uncharacterized protein</fullName>
    </submittedName>
</protein>
<name>A0A915BAW6_PARUN</name>
<proteinExistence type="predicted"/>
<organism evidence="1 2">
    <name type="scientific">Parascaris univalens</name>
    <name type="common">Nematode worm</name>
    <dbReference type="NCBI Taxonomy" id="6257"/>
    <lineage>
        <taxon>Eukaryota</taxon>
        <taxon>Metazoa</taxon>
        <taxon>Ecdysozoa</taxon>
        <taxon>Nematoda</taxon>
        <taxon>Chromadorea</taxon>
        <taxon>Rhabditida</taxon>
        <taxon>Spirurina</taxon>
        <taxon>Ascaridomorpha</taxon>
        <taxon>Ascaridoidea</taxon>
        <taxon>Ascarididae</taxon>
        <taxon>Parascaris</taxon>
    </lineage>
</organism>
<dbReference type="WBParaSite" id="PgR031_g093_t01">
    <property type="protein sequence ID" value="PgR031_g093_t01"/>
    <property type="gene ID" value="PgR031_g093"/>
</dbReference>
<dbReference type="AlphaFoldDB" id="A0A915BAW6"/>
<keyword evidence="1" id="KW-1185">Reference proteome</keyword>
<accession>A0A915BAW6</accession>
<sequence>HWKDDFSKYDMQLIFYTMFTAKRLLPVCQAVAHRTPSRLPGRDVPILIKDVIAVEQNEGDLSSKVKYQLKQHIDDFFDFFSELFSSSLFLVAAEVCLLRTDLGAWATGREVGRALTTNILF</sequence>
<reference evidence="2" key="1">
    <citation type="submission" date="2022-11" db="UniProtKB">
        <authorList>
            <consortium name="WormBaseParasite"/>
        </authorList>
    </citation>
    <scope>IDENTIFICATION</scope>
</reference>
<dbReference type="Proteomes" id="UP000887569">
    <property type="component" value="Unplaced"/>
</dbReference>
<evidence type="ECO:0000313" key="1">
    <source>
        <dbReference type="Proteomes" id="UP000887569"/>
    </source>
</evidence>